<evidence type="ECO:0000259" key="1">
    <source>
        <dbReference type="Pfam" id="PF08447"/>
    </source>
</evidence>
<accession>A0ABS1TL37</accession>
<feature type="non-terminal residue" evidence="2">
    <location>
        <position position="179"/>
    </location>
</feature>
<dbReference type="Pfam" id="PF08447">
    <property type="entry name" value="PAS_3"/>
    <property type="match status" value="1"/>
</dbReference>
<dbReference type="InterPro" id="IPR035965">
    <property type="entry name" value="PAS-like_dom_sf"/>
</dbReference>
<organism evidence="2 3">
    <name type="scientific">Neobacillus paridis</name>
    <dbReference type="NCBI Taxonomy" id="2803862"/>
    <lineage>
        <taxon>Bacteria</taxon>
        <taxon>Bacillati</taxon>
        <taxon>Bacillota</taxon>
        <taxon>Bacilli</taxon>
        <taxon>Bacillales</taxon>
        <taxon>Bacillaceae</taxon>
        <taxon>Neobacillus</taxon>
    </lineage>
</organism>
<evidence type="ECO:0000313" key="2">
    <source>
        <dbReference type="EMBL" id="MBL4952015.1"/>
    </source>
</evidence>
<name>A0ABS1TL37_9BACI</name>
<feature type="domain" description="PAS fold-3" evidence="1">
    <location>
        <begin position="51"/>
        <end position="135"/>
    </location>
</feature>
<proteinExistence type="predicted"/>
<dbReference type="InterPro" id="IPR013655">
    <property type="entry name" value="PAS_fold_3"/>
</dbReference>
<dbReference type="EMBL" id="JAESWB010000132">
    <property type="protein sequence ID" value="MBL4952015.1"/>
    <property type="molecule type" value="Genomic_DNA"/>
</dbReference>
<comment type="caution">
    <text evidence="2">The sequence shown here is derived from an EMBL/GenBank/DDBJ whole genome shotgun (WGS) entry which is preliminary data.</text>
</comment>
<reference evidence="2 3" key="1">
    <citation type="submission" date="2021-01" db="EMBL/GenBank/DDBJ databases">
        <title>Genome public.</title>
        <authorList>
            <person name="Liu C."/>
            <person name="Sun Q."/>
        </authorList>
    </citation>
    <scope>NUCLEOTIDE SEQUENCE [LARGE SCALE GENOMIC DNA]</scope>
    <source>
        <strain evidence="2 3">YIM B02564</strain>
    </source>
</reference>
<dbReference type="Proteomes" id="UP000623967">
    <property type="component" value="Unassembled WGS sequence"/>
</dbReference>
<dbReference type="SUPFAM" id="SSF55785">
    <property type="entry name" value="PYP-like sensor domain (PAS domain)"/>
    <property type="match status" value="1"/>
</dbReference>
<gene>
    <name evidence="2" type="ORF">JK635_07305</name>
</gene>
<feature type="non-terminal residue" evidence="2">
    <location>
        <position position="1"/>
    </location>
</feature>
<evidence type="ECO:0000313" key="3">
    <source>
        <dbReference type="Proteomes" id="UP000623967"/>
    </source>
</evidence>
<protein>
    <submittedName>
        <fullName evidence="2">PAS domain-containing protein</fullName>
    </submittedName>
</protein>
<keyword evidence="3" id="KW-1185">Reference proteome</keyword>
<sequence>IAQVEDVLHQLANDSRALSHTALMRELEFVTLAESLPHIVWQADPQGVLEYRNEQWHTTFGPGPVTRLDQLTSLAHQKDLLTLMNAWGVSRASGIDLHCTMRLRSHNDSAYVWFRIHGRALRAEDQRIIRWVGTITNVHDAILQTERTEQALELERQARAEAERVASMADEFLATLSHE</sequence>
<dbReference type="Gene3D" id="3.30.450.20">
    <property type="entry name" value="PAS domain"/>
    <property type="match status" value="1"/>
</dbReference>